<proteinExistence type="predicted"/>
<dbReference type="InterPro" id="IPR001878">
    <property type="entry name" value="Znf_CCHC"/>
</dbReference>
<dbReference type="PROSITE" id="PS50158">
    <property type="entry name" value="ZF_CCHC"/>
    <property type="match status" value="1"/>
</dbReference>
<evidence type="ECO:0000259" key="3">
    <source>
        <dbReference type="PROSITE" id="PS50158"/>
    </source>
</evidence>
<dbReference type="SUPFAM" id="SSF57756">
    <property type="entry name" value="Retrovirus zinc finger-like domains"/>
    <property type="match status" value="1"/>
</dbReference>
<keyword evidence="5" id="KW-1185">Reference proteome</keyword>
<evidence type="ECO:0000313" key="4">
    <source>
        <dbReference type="EMBL" id="KAK3099654.1"/>
    </source>
</evidence>
<feature type="region of interest" description="Disordered" evidence="2">
    <location>
        <begin position="164"/>
        <end position="195"/>
    </location>
</feature>
<feature type="domain" description="CCHC-type" evidence="3">
    <location>
        <begin position="212"/>
        <end position="227"/>
    </location>
</feature>
<protein>
    <recommendedName>
        <fullName evidence="3">CCHC-type domain-containing protein</fullName>
    </recommendedName>
</protein>
<keyword evidence="1" id="KW-0863">Zinc-finger</keyword>
<dbReference type="GO" id="GO:0008270">
    <property type="term" value="F:zinc ion binding"/>
    <property type="evidence" value="ECO:0007669"/>
    <property type="project" value="UniProtKB-KW"/>
</dbReference>
<sequence>MSETETPIDECRSINPDPETSAFAAFDLFKSYLDTKLNSFKRDIIDTTESNSTEVAKKVRAESSFKFEGNKRQYEFNETLRAKIKTAQRAVNEKDVSSVKRIFEEIDSSLHKRNKCIKLADKSPAGWDTVREYLSDELASDSEDEKKIRNAESRAMRIKKQRWEKRLRGNRVSTPRNTNNSDRTPSATITRPDQSFRGYKRSYGVAKPTDICFACTQSGHWRKDCPKLKNESTGASK</sequence>
<organism evidence="4 5">
    <name type="scientific">Pinctada imbricata</name>
    <name type="common">Atlantic pearl-oyster</name>
    <name type="synonym">Pinctada martensii</name>
    <dbReference type="NCBI Taxonomy" id="66713"/>
    <lineage>
        <taxon>Eukaryota</taxon>
        <taxon>Metazoa</taxon>
        <taxon>Spiralia</taxon>
        <taxon>Lophotrochozoa</taxon>
        <taxon>Mollusca</taxon>
        <taxon>Bivalvia</taxon>
        <taxon>Autobranchia</taxon>
        <taxon>Pteriomorphia</taxon>
        <taxon>Pterioida</taxon>
        <taxon>Pterioidea</taxon>
        <taxon>Pteriidae</taxon>
        <taxon>Pinctada</taxon>
    </lineage>
</organism>
<dbReference type="Pfam" id="PF00098">
    <property type="entry name" value="zf-CCHC"/>
    <property type="match status" value="1"/>
</dbReference>
<evidence type="ECO:0000256" key="1">
    <source>
        <dbReference type="PROSITE-ProRule" id="PRU00047"/>
    </source>
</evidence>
<evidence type="ECO:0000313" key="5">
    <source>
        <dbReference type="Proteomes" id="UP001186944"/>
    </source>
</evidence>
<dbReference type="Gene3D" id="4.10.60.10">
    <property type="entry name" value="Zinc finger, CCHC-type"/>
    <property type="match status" value="1"/>
</dbReference>
<name>A0AA88YHT3_PINIB</name>
<accession>A0AA88YHT3</accession>
<evidence type="ECO:0000256" key="2">
    <source>
        <dbReference type="SAM" id="MobiDB-lite"/>
    </source>
</evidence>
<reference evidence="4" key="1">
    <citation type="submission" date="2019-08" db="EMBL/GenBank/DDBJ databases">
        <title>The improved chromosome-level genome for the pearl oyster Pinctada fucata martensii using PacBio sequencing and Hi-C.</title>
        <authorList>
            <person name="Zheng Z."/>
        </authorList>
    </citation>
    <scope>NUCLEOTIDE SEQUENCE</scope>
    <source>
        <strain evidence="4">ZZ-2019</strain>
        <tissue evidence="4">Adductor muscle</tissue>
    </source>
</reference>
<dbReference type="EMBL" id="VSWD01000006">
    <property type="protein sequence ID" value="KAK3099654.1"/>
    <property type="molecule type" value="Genomic_DNA"/>
</dbReference>
<keyword evidence="1" id="KW-0479">Metal-binding</keyword>
<keyword evidence="1" id="KW-0862">Zinc</keyword>
<dbReference type="InterPro" id="IPR036875">
    <property type="entry name" value="Znf_CCHC_sf"/>
</dbReference>
<dbReference type="SMART" id="SM00343">
    <property type="entry name" value="ZnF_C2HC"/>
    <property type="match status" value="1"/>
</dbReference>
<dbReference type="AlphaFoldDB" id="A0AA88YHT3"/>
<dbReference type="Proteomes" id="UP001186944">
    <property type="component" value="Unassembled WGS sequence"/>
</dbReference>
<gene>
    <name evidence="4" type="ORF">FSP39_007559</name>
</gene>
<feature type="compositionally biased region" description="Polar residues" evidence="2">
    <location>
        <begin position="171"/>
        <end position="193"/>
    </location>
</feature>
<dbReference type="GO" id="GO:0003676">
    <property type="term" value="F:nucleic acid binding"/>
    <property type="evidence" value="ECO:0007669"/>
    <property type="project" value="InterPro"/>
</dbReference>
<comment type="caution">
    <text evidence="4">The sequence shown here is derived from an EMBL/GenBank/DDBJ whole genome shotgun (WGS) entry which is preliminary data.</text>
</comment>